<feature type="transmembrane region" description="Helical" evidence="8">
    <location>
        <begin position="201"/>
        <end position="225"/>
    </location>
</feature>
<evidence type="ECO:0000313" key="9">
    <source>
        <dbReference type="EMBL" id="QHC02456.1"/>
    </source>
</evidence>
<dbReference type="GO" id="GO:0046872">
    <property type="term" value="F:metal ion binding"/>
    <property type="evidence" value="ECO:0007669"/>
    <property type="project" value="UniProtKB-KW"/>
</dbReference>
<feature type="binding site" evidence="7">
    <location>
        <position position="73"/>
    </location>
    <ligand>
        <name>Zn(2+)</name>
        <dbReference type="ChEBI" id="CHEBI:29105"/>
    </ligand>
</feature>
<dbReference type="GO" id="GO:0140911">
    <property type="term" value="F:pore-forming activity"/>
    <property type="evidence" value="ECO:0007669"/>
    <property type="project" value="InterPro"/>
</dbReference>
<evidence type="ECO:0000256" key="4">
    <source>
        <dbReference type="ARBA" id="ARBA00022692"/>
    </source>
</evidence>
<feature type="binding site" evidence="7">
    <location>
        <position position="202"/>
    </location>
    <ligand>
        <name>Zn(2+)</name>
        <dbReference type="ChEBI" id="CHEBI:29105"/>
    </ligand>
</feature>
<accession>A0A7L4YTF3</accession>
<feature type="transmembrane region" description="Helical" evidence="8">
    <location>
        <begin position="51"/>
        <end position="72"/>
    </location>
</feature>
<feature type="transmembrane region" description="Helical" evidence="8">
    <location>
        <begin position="92"/>
        <end position="109"/>
    </location>
</feature>
<dbReference type="PANTHER" id="PTHR20855">
    <property type="entry name" value="ADIPOR/PROGESTIN RECEPTOR-RELATED"/>
    <property type="match status" value="1"/>
</dbReference>
<keyword evidence="6 8" id="KW-0472">Membrane</keyword>
<organism evidence="9 10">
    <name type="scientific">Epidermidibacterium keratini</name>
    <dbReference type="NCBI Taxonomy" id="1891644"/>
    <lineage>
        <taxon>Bacteria</taxon>
        <taxon>Bacillati</taxon>
        <taxon>Actinomycetota</taxon>
        <taxon>Actinomycetes</taxon>
        <taxon>Sporichthyales</taxon>
        <taxon>Sporichthyaceae</taxon>
        <taxon>Epidermidibacterium</taxon>
    </lineage>
</organism>
<protein>
    <submittedName>
        <fullName evidence="9">Hemolysin III family protein</fullName>
    </submittedName>
</protein>
<evidence type="ECO:0000313" key="10">
    <source>
        <dbReference type="Proteomes" id="UP000463857"/>
    </source>
</evidence>
<dbReference type="InterPro" id="IPR004254">
    <property type="entry name" value="AdipoR/HlyIII-related"/>
</dbReference>
<dbReference type="FunCoup" id="A0A7L4YTF3">
    <property type="interactions" value="40"/>
</dbReference>
<dbReference type="GO" id="GO:0005886">
    <property type="term" value="C:plasma membrane"/>
    <property type="evidence" value="ECO:0007669"/>
    <property type="project" value="UniProtKB-SubCell"/>
</dbReference>
<dbReference type="Proteomes" id="UP000463857">
    <property type="component" value="Chromosome"/>
</dbReference>
<evidence type="ECO:0000256" key="5">
    <source>
        <dbReference type="ARBA" id="ARBA00022989"/>
    </source>
</evidence>
<dbReference type="OrthoDB" id="9813689at2"/>
<reference evidence="9 10" key="1">
    <citation type="journal article" date="2018" name="Int. J. Syst. Evol. Microbiol.">
        <title>Epidermidibacterium keratini gen. nov., sp. nov., a member of the family Sporichthyaceae, isolated from keratin epidermis.</title>
        <authorList>
            <person name="Lee D.G."/>
            <person name="Trujillo M.E."/>
            <person name="Kang S."/>
            <person name="Nam J.J."/>
            <person name="Kim Y.J."/>
        </authorList>
    </citation>
    <scope>NUCLEOTIDE SEQUENCE [LARGE SCALE GENOMIC DNA]</scope>
    <source>
        <strain evidence="9 10">EPI-7</strain>
    </source>
</reference>
<dbReference type="NCBIfam" id="TIGR01065">
    <property type="entry name" value="hlyIII"/>
    <property type="match status" value="1"/>
</dbReference>
<evidence type="ECO:0000256" key="3">
    <source>
        <dbReference type="ARBA" id="ARBA00022475"/>
    </source>
</evidence>
<feature type="binding site" evidence="7">
    <location>
        <position position="206"/>
    </location>
    <ligand>
        <name>Zn(2+)</name>
        <dbReference type="ChEBI" id="CHEBI:29105"/>
    </ligand>
</feature>
<keyword evidence="10" id="KW-1185">Reference proteome</keyword>
<dbReference type="InterPro" id="IPR005744">
    <property type="entry name" value="Hy-lIII"/>
</dbReference>
<proteinExistence type="inferred from homology"/>
<dbReference type="InParanoid" id="A0A7L4YTF3"/>
<keyword evidence="4 8" id="KW-0812">Transmembrane</keyword>
<keyword evidence="3" id="KW-1003">Cell membrane</keyword>
<dbReference type="KEGG" id="eke:EK0264_14145"/>
<evidence type="ECO:0000256" key="6">
    <source>
        <dbReference type="ARBA" id="ARBA00023136"/>
    </source>
</evidence>
<sequence length="230" mass="25292">MERTLAESDADYEPLDTRPTWRGWLHVFAFIAAVFQAGVLIPLAALESGRAALGASLYCASMLAMFGTSALYHRRRWSNRGWKIMKRLDHSMIFLFIAGTYAPFGFIALDGATRWWVLGTVWTGCFAGIVLKLFWPTAPRWLGVPIYITVGWAAAFVLGPLLTNGGVAALVLLIFGGVCYSVGAICYAAKRPNPRPGHFGYHEVFHAFTLLAATSHYIAVMLALYNSPLV</sequence>
<feature type="transmembrane region" description="Helical" evidence="8">
    <location>
        <begin position="142"/>
        <end position="162"/>
    </location>
</feature>
<evidence type="ECO:0000256" key="1">
    <source>
        <dbReference type="ARBA" id="ARBA00004651"/>
    </source>
</evidence>
<evidence type="ECO:0000256" key="8">
    <source>
        <dbReference type="SAM" id="Phobius"/>
    </source>
</evidence>
<feature type="transmembrane region" description="Helical" evidence="8">
    <location>
        <begin position="115"/>
        <end position="135"/>
    </location>
</feature>
<evidence type="ECO:0000256" key="7">
    <source>
        <dbReference type="PIRSR" id="PIRSR604254-1"/>
    </source>
</evidence>
<feature type="transmembrane region" description="Helical" evidence="8">
    <location>
        <begin position="168"/>
        <end position="189"/>
    </location>
</feature>
<comment type="subcellular location">
    <subcellularLocation>
        <location evidence="1">Cell membrane</location>
        <topology evidence="1">Multi-pass membrane protein</topology>
    </subcellularLocation>
</comment>
<dbReference type="EMBL" id="CP047156">
    <property type="protein sequence ID" value="QHC02456.1"/>
    <property type="molecule type" value="Genomic_DNA"/>
</dbReference>
<keyword evidence="7" id="KW-0862">Zinc</keyword>
<keyword evidence="5 8" id="KW-1133">Transmembrane helix</keyword>
<comment type="similarity">
    <text evidence="2">Belongs to the UPF0073 (Hly-III) family.</text>
</comment>
<feature type="transmembrane region" description="Helical" evidence="8">
    <location>
        <begin position="24"/>
        <end position="45"/>
    </location>
</feature>
<evidence type="ECO:0000256" key="2">
    <source>
        <dbReference type="ARBA" id="ARBA00008488"/>
    </source>
</evidence>
<name>A0A7L4YTF3_9ACTN</name>
<gene>
    <name evidence="9" type="ORF">EK0264_14145</name>
</gene>
<dbReference type="PANTHER" id="PTHR20855:SF3">
    <property type="entry name" value="LD03007P"/>
    <property type="match status" value="1"/>
</dbReference>
<keyword evidence="7" id="KW-0479">Metal-binding</keyword>
<dbReference type="AlphaFoldDB" id="A0A7L4YTF3"/>
<dbReference type="Pfam" id="PF03006">
    <property type="entry name" value="HlyIII"/>
    <property type="match status" value="1"/>
</dbReference>